<feature type="region of interest" description="Disordered" evidence="1">
    <location>
        <begin position="1"/>
        <end position="47"/>
    </location>
</feature>
<dbReference type="SMART" id="SM00443">
    <property type="entry name" value="G_patch"/>
    <property type="match status" value="1"/>
</dbReference>
<dbReference type="Pfam" id="PF01424">
    <property type="entry name" value="R3H"/>
    <property type="match status" value="1"/>
</dbReference>
<dbReference type="InterPro" id="IPR001374">
    <property type="entry name" value="R3H_dom"/>
</dbReference>
<dbReference type="Gene3D" id="3.30.1370.50">
    <property type="entry name" value="R3H-like domain"/>
    <property type="match status" value="1"/>
</dbReference>
<dbReference type="SMR" id="B4NAT6"/>
<dbReference type="InterPro" id="IPR021859">
    <property type="entry name" value="XTBD"/>
</dbReference>
<evidence type="ECO:0000313" key="6">
    <source>
        <dbReference type="Proteomes" id="UP000007798"/>
    </source>
</evidence>
<dbReference type="EMBL" id="CH964232">
    <property type="protein sequence ID" value="EDW80900.2"/>
    <property type="molecule type" value="Genomic_DNA"/>
</dbReference>
<dbReference type="PROSITE" id="PS50174">
    <property type="entry name" value="G_PATCH"/>
    <property type="match status" value="1"/>
</dbReference>
<dbReference type="InParanoid" id="B4NAT6"/>
<protein>
    <recommendedName>
        <fullName evidence="7">NF-kappa-B-repressing factor</fullName>
    </recommendedName>
</protein>
<dbReference type="Proteomes" id="UP000007798">
    <property type="component" value="Unassembled WGS sequence"/>
</dbReference>
<sequence>MASKPKRQRIIDTESAEQADVDIKKKSSKKKTNKPTENMGEQSISEDWDVDDYRTEYESDEHWELRRSFMEAYKNRFDEQQLVCLAQTFVNMEFLGCKYPSETMHLVAELSKDIAEDFRRRREQRLKRTFVSASDAAEQRAKGRKNPSSNRDTTITADQSLATINRKLSSFGLGEPINLFQDLRFGKLIIQLAGGRNCLRNSCSLIKAKYDERVANPDLKPNKDDGSRYYGQEILINDEVVATGWGDSLKTCKLEAFKQALIVLQSQCYSYKINSSRDTIKVEKDGNGVKINVTQKSADNLGSSKLDESNKGYNIMRLMGWTGGGLGRLKQGREEPVGYLLKSNRTGFGSNNTDASADSFRKLIENYAQSSDIRDLQFEPTFSKDERAILHKAAGRFSLRSSSYGTGEDRRLLISKKIPPETILKEVLIHRNPKFCERYFVQVPTQKAHLFPGHAVDLALEDLSA</sequence>
<reference evidence="5 6" key="1">
    <citation type="journal article" date="2007" name="Nature">
        <title>Evolution of genes and genomes on the Drosophila phylogeny.</title>
        <authorList>
            <consortium name="Drosophila 12 Genomes Consortium"/>
            <person name="Clark A.G."/>
            <person name="Eisen M.B."/>
            <person name="Smith D.R."/>
            <person name="Bergman C.M."/>
            <person name="Oliver B."/>
            <person name="Markow T.A."/>
            <person name="Kaufman T.C."/>
            <person name="Kellis M."/>
            <person name="Gelbart W."/>
            <person name="Iyer V.N."/>
            <person name="Pollard D.A."/>
            <person name="Sackton T.B."/>
            <person name="Larracuente A.M."/>
            <person name="Singh N.D."/>
            <person name="Abad J.P."/>
            <person name="Abt D.N."/>
            <person name="Adryan B."/>
            <person name="Aguade M."/>
            <person name="Akashi H."/>
            <person name="Anderson W.W."/>
            <person name="Aquadro C.F."/>
            <person name="Ardell D.H."/>
            <person name="Arguello R."/>
            <person name="Artieri C.G."/>
            <person name="Barbash D.A."/>
            <person name="Barker D."/>
            <person name="Barsanti P."/>
            <person name="Batterham P."/>
            <person name="Batzoglou S."/>
            <person name="Begun D."/>
            <person name="Bhutkar A."/>
            <person name="Blanco E."/>
            <person name="Bosak S.A."/>
            <person name="Bradley R.K."/>
            <person name="Brand A.D."/>
            <person name="Brent M.R."/>
            <person name="Brooks A.N."/>
            <person name="Brown R.H."/>
            <person name="Butlin R.K."/>
            <person name="Caggese C."/>
            <person name="Calvi B.R."/>
            <person name="Bernardo de Carvalho A."/>
            <person name="Caspi A."/>
            <person name="Castrezana S."/>
            <person name="Celniker S.E."/>
            <person name="Chang J.L."/>
            <person name="Chapple C."/>
            <person name="Chatterji S."/>
            <person name="Chinwalla A."/>
            <person name="Civetta A."/>
            <person name="Clifton S.W."/>
            <person name="Comeron J.M."/>
            <person name="Costello J.C."/>
            <person name="Coyne J.A."/>
            <person name="Daub J."/>
            <person name="David R.G."/>
            <person name="Delcher A.L."/>
            <person name="Delehaunty K."/>
            <person name="Do C.B."/>
            <person name="Ebling H."/>
            <person name="Edwards K."/>
            <person name="Eickbush T."/>
            <person name="Evans J.D."/>
            <person name="Filipski A."/>
            <person name="Findeiss S."/>
            <person name="Freyhult E."/>
            <person name="Fulton L."/>
            <person name="Fulton R."/>
            <person name="Garcia A.C."/>
            <person name="Gardiner A."/>
            <person name="Garfield D.A."/>
            <person name="Garvin B.E."/>
            <person name="Gibson G."/>
            <person name="Gilbert D."/>
            <person name="Gnerre S."/>
            <person name="Godfrey J."/>
            <person name="Good R."/>
            <person name="Gotea V."/>
            <person name="Gravely B."/>
            <person name="Greenberg A.J."/>
            <person name="Griffiths-Jones S."/>
            <person name="Gross S."/>
            <person name="Guigo R."/>
            <person name="Gustafson E.A."/>
            <person name="Haerty W."/>
            <person name="Hahn M.W."/>
            <person name="Halligan D.L."/>
            <person name="Halpern A.L."/>
            <person name="Halter G.M."/>
            <person name="Han M.V."/>
            <person name="Heger A."/>
            <person name="Hillier L."/>
            <person name="Hinrichs A.S."/>
            <person name="Holmes I."/>
            <person name="Hoskins R.A."/>
            <person name="Hubisz M.J."/>
            <person name="Hultmark D."/>
            <person name="Huntley M.A."/>
            <person name="Jaffe D.B."/>
            <person name="Jagadeeshan S."/>
            <person name="Jeck W.R."/>
            <person name="Johnson J."/>
            <person name="Jones C.D."/>
            <person name="Jordan W.C."/>
            <person name="Karpen G.H."/>
            <person name="Kataoka E."/>
            <person name="Keightley P.D."/>
            <person name="Kheradpour P."/>
            <person name="Kirkness E.F."/>
            <person name="Koerich L.B."/>
            <person name="Kristiansen K."/>
            <person name="Kudrna D."/>
            <person name="Kulathinal R.J."/>
            <person name="Kumar S."/>
            <person name="Kwok R."/>
            <person name="Lander E."/>
            <person name="Langley C.H."/>
            <person name="Lapoint R."/>
            <person name="Lazzaro B.P."/>
            <person name="Lee S.J."/>
            <person name="Levesque L."/>
            <person name="Li R."/>
            <person name="Lin C.F."/>
            <person name="Lin M.F."/>
            <person name="Lindblad-Toh K."/>
            <person name="Llopart A."/>
            <person name="Long M."/>
            <person name="Low L."/>
            <person name="Lozovsky E."/>
            <person name="Lu J."/>
            <person name="Luo M."/>
            <person name="Machado C.A."/>
            <person name="Makalowski W."/>
            <person name="Marzo M."/>
            <person name="Matsuda M."/>
            <person name="Matzkin L."/>
            <person name="McAllister B."/>
            <person name="McBride C.S."/>
            <person name="McKernan B."/>
            <person name="McKernan K."/>
            <person name="Mendez-Lago M."/>
            <person name="Minx P."/>
            <person name="Mollenhauer M.U."/>
            <person name="Montooth K."/>
            <person name="Mount S.M."/>
            <person name="Mu X."/>
            <person name="Myers E."/>
            <person name="Negre B."/>
            <person name="Newfeld S."/>
            <person name="Nielsen R."/>
            <person name="Noor M.A."/>
            <person name="O'Grady P."/>
            <person name="Pachter L."/>
            <person name="Papaceit M."/>
            <person name="Parisi M.J."/>
            <person name="Parisi M."/>
            <person name="Parts L."/>
            <person name="Pedersen J.S."/>
            <person name="Pesole G."/>
            <person name="Phillippy A.M."/>
            <person name="Ponting C.P."/>
            <person name="Pop M."/>
            <person name="Porcelli D."/>
            <person name="Powell J.R."/>
            <person name="Prohaska S."/>
            <person name="Pruitt K."/>
            <person name="Puig M."/>
            <person name="Quesneville H."/>
            <person name="Ram K.R."/>
            <person name="Rand D."/>
            <person name="Rasmussen M.D."/>
            <person name="Reed L.K."/>
            <person name="Reenan R."/>
            <person name="Reily A."/>
            <person name="Remington K.A."/>
            <person name="Rieger T.T."/>
            <person name="Ritchie M.G."/>
            <person name="Robin C."/>
            <person name="Rogers Y.H."/>
            <person name="Rohde C."/>
            <person name="Rozas J."/>
            <person name="Rubenfield M.J."/>
            <person name="Ruiz A."/>
            <person name="Russo S."/>
            <person name="Salzberg S.L."/>
            <person name="Sanchez-Gracia A."/>
            <person name="Saranga D.J."/>
            <person name="Sato H."/>
            <person name="Schaeffer S.W."/>
            <person name="Schatz M.C."/>
            <person name="Schlenke T."/>
            <person name="Schwartz R."/>
            <person name="Segarra C."/>
            <person name="Singh R.S."/>
            <person name="Sirot L."/>
            <person name="Sirota M."/>
            <person name="Sisneros N.B."/>
            <person name="Smith C.D."/>
            <person name="Smith T.F."/>
            <person name="Spieth J."/>
            <person name="Stage D.E."/>
            <person name="Stark A."/>
            <person name="Stephan W."/>
            <person name="Strausberg R.L."/>
            <person name="Strempel S."/>
            <person name="Sturgill D."/>
            <person name="Sutton G."/>
            <person name="Sutton G.G."/>
            <person name="Tao W."/>
            <person name="Teichmann S."/>
            <person name="Tobari Y.N."/>
            <person name="Tomimura Y."/>
            <person name="Tsolas J.M."/>
            <person name="Valente V.L."/>
            <person name="Venter E."/>
            <person name="Venter J.C."/>
            <person name="Vicario S."/>
            <person name="Vieira F.G."/>
            <person name="Vilella A.J."/>
            <person name="Villasante A."/>
            <person name="Walenz B."/>
            <person name="Wang J."/>
            <person name="Wasserman M."/>
            <person name="Watts T."/>
            <person name="Wilson D."/>
            <person name="Wilson R.K."/>
            <person name="Wing R.A."/>
            <person name="Wolfner M.F."/>
            <person name="Wong A."/>
            <person name="Wong G.K."/>
            <person name="Wu C.I."/>
            <person name="Wu G."/>
            <person name="Yamamoto D."/>
            <person name="Yang H.P."/>
            <person name="Yang S.P."/>
            <person name="Yorke J.A."/>
            <person name="Yoshida K."/>
            <person name="Zdobnov E."/>
            <person name="Zhang P."/>
            <person name="Zhang Y."/>
            <person name="Zimin A.V."/>
            <person name="Baldwin J."/>
            <person name="Abdouelleil A."/>
            <person name="Abdulkadir J."/>
            <person name="Abebe A."/>
            <person name="Abera B."/>
            <person name="Abreu J."/>
            <person name="Acer S.C."/>
            <person name="Aftuck L."/>
            <person name="Alexander A."/>
            <person name="An P."/>
            <person name="Anderson E."/>
            <person name="Anderson S."/>
            <person name="Arachi H."/>
            <person name="Azer M."/>
            <person name="Bachantsang P."/>
            <person name="Barry A."/>
            <person name="Bayul T."/>
            <person name="Berlin A."/>
            <person name="Bessette D."/>
            <person name="Bloom T."/>
            <person name="Blye J."/>
            <person name="Boguslavskiy L."/>
            <person name="Bonnet C."/>
            <person name="Boukhgalter B."/>
            <person name="Bourzgui I."/>
            <person name="Brown A."/>
            <person name="Cahill P."/>
            <person name="Channer S."/>
            <person name="Cheshatsang Y."/>
            <person name="Chuda L."/>
            <person name="Citroen M."/>
            <person name="Collymore A."/>
            <person name="Cooke P."/>
            <person name="Costello M."/>
            <person name="D'Aco K."/>
            <person name="Daza R."/>
            <person name="De Haan G."/>
            <person name="DeGray S."/>
            <person name="DeMaso C."/>
            <person name="Dhargay N."/>
            <person name="Dooley K."/>
            <person name="Dooley E."/>
            <person name="Doricent M."/>
            <person name="Dorje P."/>
            <person name="Dorjee K."/>
            <person name="Dupes A."/>
            <person name="Elong R."/>
            <person name="Falk J."/>
            <person name="Farina A."/>
            <person name="Faro S."/>
            <person name="Ferguson D."/>
            <person name="Fisher S."/>
            <person name="Foley C.D."/>
            <person name="Franke A."/>
            <person name="Friedrich D."/>
            <person name="Gadbois L."/>
            <person name="Gearin G."/>
            <person name="Gearin C.R."/>
            <person name="Giannoukos G."/>
            <person name="Goode T."/>
            <person name="Graham J."/>
            <person name="Grandbois E."/>
            <person name="Grewal S."/>
            <person name="Gyaltsen K."/>
            <person name="Hafez N."/>
            <person name="Hagos B."/>
            <person name="Hall J."/>
            <person name="Henson C."/>
            <person name="Hollinger A."/>
            <person name="Honan T."/>
            <person name="Huard M.D."/>
            <person name="Hughes L."/>
            <person name="Hurhula B."/>
            <person name="Husby M.E."/>
            <person name="Kamat A."/>
            <person name="Kanga B."/>
            <person name="Kashin S."/>
            <person name="Khazanovich D."/>
            <person name="Kisner P."/>
            <person name="Lance K."/>
            <person name="Lara M."/>
            <person name="Lee W."/>
            <person name="Lennon N."/>
            <person name="Letendre F."/>
            <person name="LeVine R."/>
            <person name="Lipovsky A."/>
            <person name="Liu X."/>
            <person name="Liu J."/>
            <person name="Liu S."/>
            <person name="Lokyitsang T."/>
            <person name="Lokyitsang Y."/>
            <person name="Lubonja R."/>
            <person name="Lui A."/>
            <person name="MacDonald P."/>
            <person name="Magnisalis V."/>
            <person name="Maru K."/>
            <person name="Matthews C."/>
            <person name="McCusker W."/>
            <person name="McDonough S."/>
            <person name="Mehta T."/>
            <person name="Meldrim J."/>
            <person name="Meneus L."/>
            <person name="Mihai O."/>
            <person name="Mihalev A."/>
            <person name="Mihova T."/>
            <person name="Mittelman R."/>
            <person name="Mlenga V."/>
            <person name="Montmayeur A."/>
            <person name="Mulrain L."/>
            <person name="Navidi A."/>
            <person name="Naylor J."/>
            <person name="Negash T."/>
            <person name="Nguyen T."/>
            <person name="Nguyen N."/>
            <person name="Nicol R."/>
            <person name="Norbu C."/>
            <person name="Norbu N."/>
            <person name="Novod N."/>
            <person name="O'Neill B."/>
            <person name="Osman S."/>
            <person name="Markiewicz E."/>
            <person name="Oyono O.L."/>
            <person name="Patti C."/>
            <person name="Phunkhang P."/>
            <person name="Pierre F."/>
            <person name="Priest M."/>
            <person name="Raghuraman S."/>
            <person name="Rege F."/>
            <person name="Reyes R."/>
            <person name="Rise C."/>
            <person name="Rogov P."/>
            <person name="Ross K."/>
            <person name="Ryan E."/>
            <person name="Settipalli S."/>
            <person name="Shea T."/>
            <person name="Sherpa N."/>
            <person name="Shi L."/>
            <person name="Shih D."/>
            <person name="Sparrow T."/>
            <person name="Spaulding J."/>
            <person name="Stalker J."/>
            <person name="Stange-Thomann N."/>
            <person name="Stavropoulos S."/>
            <person name="Stone C."/>
            <person name="Strader C."/>
            <person name="Tesfaye S."/>
            <person name="Thomson T."/>
            <person name="Thoulutsang Y."/>
            <person name="Thoulutsang D."/>
            <person name="Topham K."/>
            <person name="Topping I."/>
            <person name="Tsamla T."/>
            <person name="Vassiliev H."/>
            <person name="Vo A."/>
            <person name="Wangchuk T."/>
            <person name="Wangdi T."/>
            <person name="Weiand M."/>
            <person name="Wilkinson J."/>
            <person name="Wilson A."/>
            <person name="Yadav S."/>
            <person name="Young G."/>
            <person name="Yu Q."/>
            <person name="Zembek L."/>
            <person name="Zhong D."/>
            <person name="Zimmer A."/>
            <person name="Zwirko Z."/>
            <person name="Jaffe D.B."/>
            <person name="Alvarez P."/>
            <person name="Brockman W."/>
            <person name="Butler J."/>
            <person name="Chin C."/>
            <person name="Gnerre S."/>
            <person name="Grabherr M."/>
            <person name="Kleber M."/>
            <person name="Mauceli E."/>
            <person name="MacCallum I."/>
        </authorList>
    </citation>
    <scope>NUCLEOTIDE SEQUENCE [LARGE SCALE GENOMIC DNA]</scope>
    <source>
        <strain evidence="6">Tucson 14030-0811.24</strain>
    </source>
</reference>
<name>B4NAT6_DROWI</name>
<dbReference type="PANTHER" id="PTHR48430">
    <property type="entry name" value="PARTNER OF XRN-2 PROTEIN 1"/>
    <property type="match status" value="1"/>
</dbReference>
<evidence type="ECO:0000259" key="3">
    <source>
        <dbReference type="PROSITE" id="PS51061"/>
    </source>
</evidence>
<evidence type="ECO:0000259" key="2">
    <source>
        <dbReference type="PROSITE" id="PS50174"/>
    </source>
</evidence>
<dbReference type="PROSITE" id="PS51061">
    <property type="entry name" value="R3H"/>
    <property type="match status" value="1"/>
</dbReference>
<evidence type="ECO:0000256" key="1">
    <source>
        <dbReference type="SAM" id="MobiDB-lite"/>
    </source>
</evidence>
<feature type="region of interest" description="Disordered" evidence="1">
    <location>
        <begin position="129"/>
        <end position="153"/>
    </location>
</feature>
<organism evidence="5 6">
    <name type="scientific">Drosophila willistoni</name>
    <name type="common">Fruit fly</name>
    <dbReference type="NCBI Taxonomy" id="7260"/>
    <lineage>
        <taxon>Eukaryota</taxon>
        <taxon>Metazoa</taxon>
        <taxon>Ecdysozoa</taxon>
        <taxon>Arthropoda</taxon>
        <taxon>Hexapoda</taxon>
        <taxon>Insecta</taxon>
        <taxon>Pterygota</taxon>
        <taxon>Neoptera</taxon>
        <taxon>Endopterygota</taxon>
        <taxon>Diptera</taxon>
        <taxon>Brachycera</taxon>
        <taxon>Muscomorpha</taxon>
        <taxon>Ephydroidea</taxon>
        <taxon>Drosophilidae</taxon>
        <taxon>Drosophila</taxon>
        <taxon>Sophophora</taxon>
    </lineage>
</organism>
<keyword evidence="6" id="KW-1185">Reference proteome</keyword>
<dbReference type="KEGG" id="dwi:6647694"/>
<evidence type="ECO:0000313" key="5">
    <source>
        <dbReference type="EMBL" id="EDW80900.2"/>
    </source>
</evidence>
<dbReference type="PANTHER" id="PTHR48430:SF1">
    <property type="entry name" value="PARTNER OF XRN-2 PROTEIN 1"/>
    <property type="match status" value="1"/>
</dbReference>
<dbReference type="GO" id="GO:0003676">
    <property type="term" value="F:nucleic acid binding"/>
    <property type="evidence" value="ECO:0007669"/>
    <property type="project" value="UniProtKB-UniRule"/>
</dbReference>
<dbReference type="InterPro" id="IPR000467">
    <property type="entry name" value="G_patch_dom"/>
</dbReference>
<dbReference type="InterPro" id="IPR034071">
    <property type="entry name" value="R3H_NRF"/>
</dbReference>
<proteinExistence type="predicted"/>
<dbReference type="SMART" id="SM00393">
    <property type="entry name" value="R3H"/>
    <property type="match status" value="1"/>
</dbReference>
<dbReference type="AlphaFoldDB" id="B4NAT6"/>
<dbReference type="eggNOG" id="KOG1721">
    <property type="taxonomic scope" value="Eukaryota"/>
</dbReference>
<feature type="domain" description="R3H" evidence="3">
    <location>
        <begin position="354"/>
        <end position="418"/>
    </location>
</feature>
<dbReference type="Pfam" id="PF01585">
    <property type="entry name" value="G-patch"/>
    <property type="match status" value="1"/>
</dbReference>
<feature type="domain" description="G-patch" evidence="2">
    <location>
        <begin position="308"/>
        <end position="353"/>
    </location>
</feature>
<gene>
    <name evidence="5" type="primary">Dwil\GK11774</name>
    <name evidence="5" type="ORF">Dwil_GK11774</name>
</gene>
<evidence type="ECO:0008006" key="7">
    <source>
        <dbReference type="Google" id="ProtNLM"/>
    </source>
</evidence>
<dbReference type="Pfam" id="PF11952">
    <property type="entry name" value="XTBD"/>
    <property type="match status" value="1"/>
</dbReference>
<accession>B4NAT6</accession>
<dbReference type="HOGENOM" id="CLU_039663_1_0_1"/>
<dbReference type="SUPFAM" id="SSF82708">
    <property type="entry name" value="R3H domain"/>
    <property type="match status" value="1"/>
</dbReference>
<dbReference type="PROSITE" id="PS51827">
    <property type="entry name" value="XTBD"/>
    <property type="match status" value="1"/>
</dbReference>
<evidence type="ECO:0000259" key="4">
    <source>
        <dbReference type="PROSITE" id="PS51827"/>
    </source>
</evidence>
<dbReference type="FunCoup" id="B4NAT6">
    <property type="interactions" value="532"/>
</dbReference>
<dbReference type="CDD" id="cd02640">
    <property type="entry name" value="R3H_NRF"/>
    <property type="match status" value="1"/>
</dbReference>
<feature type="domain" description="XRN2-binding (XTBD)" evidence="4">
    <location>
        <begin position="50"/>
        <end position="134"/>
    </location>
</feature>
<dbReference type="OrthoDB" id="2359216at2759"/>
<dbReference type="InterPro" id="IPR036867">
    <property type="entry name" value="R3H_dom_sf"/>
</dbReference>